<dbReference type="InterPro" id="IPR006058">
    <property type="entry name" value="2Fe2S_fd_BS"/>
</dbReference>
<comment type="cofactor">
    <cofactor evidence="8">
        <name>[2Fe-2S] cluster</name>
        <dbReference type="ChEBI" id="CHEBI:190135"/>
    </cofactor>
</comment>
<proteinExistence type="inferred from homology"/>
<evidence type="ECO:0000256" key="3">
    <source>
        <dbReference type="ARBA" id="ARBA00022714"/>
    </source>
</evidence>
<organism evidence="10 11">
    <name type="scientific">Pseudomaricurvus hydrocarbonicus</name>
    <dbReference type="NCBI Taxonomy" id="1470433"/>
    <lineage>
        <taxon>Bacteria</taxon>
        <taxon>Pseudomonadati</taxon>
        <taxon>Pseudomonadota</taxon>
        <taxon>Gammaproteobacteria</taxon>
        <taxon>Cellvibrionales</taxon>
        <taxon>Cellvibrionaceae</taxon>
        <taxon>Pseudomaricurvus</taxon>
    </lineage>
</organism>
<evidence type="ECO:0000313" key="10">
    <source>
        <dbReference type="EMBL" id="NHO67013.1"/>
    </source>
</evidence>
<dbReference type="CDD" id="cd00207">
    <property type="entry name" value="fer2"/>
    <property type="match status" value="1"/>
</dbReference>
<dbReference type="GO" id="GO:0046872">
    <property type="term" value="F:metal ion binding"/>
    <property type="evidence" value="ECO:0007669"/>
    <property type="project" value="UniProtKB-KW"/>
</dbReference>
<keyword evidence="4" id="KW-0479">Metal-binding</keyword>
<evidence type="ECO:0000256" key="6">
    <source>
        <dbReference type="ARBA" id="ARBA00023004"/>
    </source>
</evidence>
<sequence length="101" mass="11336">MKKYSVSILTPPEAVYALETDQDISLLELMHQHQLPVRKACRNGACGICRCQLVAGEITYKQRQPFALWQEDIARGIILPCIAFAQTDVIVSDVPLQLPKK</sequence>
<keyword evidence="6" id="KW-0408">Iron</keyword>
<evidence type="ECO:0000256" key="2">
    <source>
        <dbReference type="ARBA" id="ARBA00022448"/>
    </source>
</evidence>
<dbReference type="PROSITE" id="PS00197">
    <property type="entry name" value="2FE2S_FER_1"/>
    <property type="match status" value="1"/>
</dbReference>
<comment type="similarity">
    <text evidence="1">Belongs to the 2Fe2S plant-type ferredoxin family.</text>
</comment>
<dbReference type="EMBL" id="JAAONZ010000013">
    <property type="protein sequence ID" value="NHO67013.1"/>
    <property type="molecule type" value="Genomic_DNA"/>
</dbReference>
<evidence type="ECO:0000256" key="1">
    <source>
        <dbReference type="ARBA" id="ARBA00007874"/>
    </source>
</evidence>
<dbReference type="InterPro" id="IPR036010">
    <property type="entry name" value="2Fe-2S_ferredoxin-like_sf"/>
</dbReference>
<dbReference type="SUPFAM" id="SSF54292">
    <property type="entry name" value="2Fe-2S ferredoxin-like"/>
    <property type="match status" value="1"/>
</dbReference>
<keyword evidence="3" id="KW-0001">2Fe-2S</keyword>
<dbReference type="Gene3D" id="3.10.20.30">
    <property type="match status" value="1"/>
</dbReference>
<dbReference type="InterPro" id="IPR012675">
    <property type="entry name" value="Beta-grasp_dom_sf"/>
</dbReference>
<evidence type="ECO:0000256" key="4">
    <source>
        <dbReference type="ARBA" id="ARBA00022723"/>
    </source>
</evidence>
<dbReference type="AlphaFoldDB" id="A0A9E5MMK9"/>
<protein>
    <submittedName>
        <fullName evidence="10">2Fe-2S iron-sulfur cluster binding domain-containing protein</fullName>
    </submittedName>
</protein>
<feature type="domain" description="2Fe-2S ferredoxin-type" evidence="9">
    <location>
        <begin position="4"/>
        <end position="101"/>
    </location>
</feature>
<keyword evidence="5" id="KW-0249">Electron transport</keyword>
<name>A0A9E5MMK9_9GAMM</name>
<dbReference type="PANTHER" id="PTHR43112:SF3">
    <property type="entry name" value="FERREDOXIN-2, CHLOROPLASTIC"/>
    <property type="match status" value="1"/>
</dbReference>
<dbReference type="RefSeq" id="WP_167188906.1">
    <property type="nucleotide sequence ID" value="NZ_JAAONZ010000013.1"/>
</dbReference>
<comment type="caution">
    <text evidence="10">The sequence shown here is derived from an EMBL/GenBank/DDBJ whole genome shotgun (WGS) entry which is preliminary data.</text>
</comment>
<reference evidence="10" key="1">
    <citation type="submission" date="2020-03" db="EMBL/GenBank/DDBJ databases">
        <authorList>
            <person name="Guo F."/>
        </authorList>
    </citation>
    <scope>NUCLEOTIDE SEQUENCE</scope>
    <source>
        <strain evidence="10">JCM 30134</strain>
    </source>
</reference>
<dbReference type="GO" id="GO:0051537">
    <property type="term" value="F:2 iron, 2 sulfur cluster binding"/>
    <property type="evidence" value="ECO:0007669"/>
    <property type="project" value="UniProtKB-KW"/>
</dbReference>
<dbReference type="InterPro" id="IPR001041">
    <property type="entry name" value="2Fe-2S_ferredoxin-type"/>
</dbReference>
<evidence type="ECO:0000256" key="7">
    <source>
        <dbReference type="ARBA" id="ARBA00023014"/>
    </source>
</evidence>
<keyword evidence="11" id="KW-1185">Reference proteome</keyword>
<dbReference type="PROSITE" id="PS51085">
    <property type="entry name" value="2FE2S_FER_2"/>
    <property type="match status" value="1"/>
</dbReference>
<dbReference type="Proteomes" id="UP000787472">
    <property type="component" value="Unassembled WGS sequence"/>
</dbReference>
<keyword evidence="2" id="KW-0813">Transport</keyword>
<evidence type="ECO:0000313" key="11">
    <source>
        <dbReference type="Proteomes" id="UP000787472"/>
    </source>
</evidence>
<dbReference type="PANTHER" id="PTHR43112">
    <property type="entry name" value="FERREDOXIN"/>
    <property type="match status" value="1"/>
</dbReference>
<gene>
    <name evidence="10" type="ORF">G8770_15790</name>
</gene>
<dbReference type="Pfam" id="PF00111">
    <property type="entry name" value="Fer2"/>
    <property type="match status" value="1"/>
</dbReference>
<evidence type="ECO:0000256" key="8">
    <source>
        <dbReference type="ARBA" id="ARBA00034078"/>
    </source>
</evidence>
<evidence type="ECO:0000259" key="9">
    <source>
        <dbReference type="PROSITE" id="PS51085"/>
    </source>
</evidence>
<keyword evidence="7" id="KW-0411">Iron-sulfur</keyword>
<evidence type="ECO:0000256" key="5">
    <source>
        <dbReference type="ARBA" id="ARBA00022982"/>
    </source>
</evidence>
<accession>A0A9E5MMK9</accession>